<proteinExistence type="predicted"/>
<accession>A0A813FPW3</accession>
<dbReference type="EMBL" id="CAJNNV010025447">
    <property type="protein sequence ID" value="CAE8614547.1"/>
    <property type="molecule type" value="Genomic_DNA"/>
</dbReference>
<reference evidence="1" key="1">
    <citation type="submission" date="2021-02" db="EMBL/GenBank/DDBJ databases">
        <authorList>
            <person name="Dougan E. K."/>
            <person name="Rhodes N."/>
            <person name="Thang M."/>
            <person name="Chan C."/>
        </authorList>
    </citation>
    <scope>NUCLEOTIDE SEQUENCE</scope>
</reference>
<organism evidence="1 2">
    <name type="scientific">Polarella glacialis</name>
    <name type="common">Dinoflagellate</name>
    <dbReference type="NCBI Taxonomy" id="89957"/>
    <lineage>
        <taxon>Eukaryota</taxon>
        <taxon>Sar</taxon>
        <taxon>Alveolata</taxon>
        <taxon>Dinophyceae</taxon>
        <taxon>Suessiales</taxon>
        <taxon>Suessiaceae</taxon>
        <taxon>Polarella</taxon>
    </lineage>
</organism>
<name>A0A813FPW3_POLGL</name>
<comment type="caution">
    <text evidence="1">The sequence shown here is derived from an EMBL/GenBank/DDBJ whole genome shotgun (WGS) entry which is preliminary data.</text>
</comment>
<dbReference type="AlphaFoldDB" id="A0A813FPW3"/>
<gene>
    <name evidence="1" type="ORF">PGLA1383_LOCUS32268</name>
</gene>
<keyword evidence="2" id="KW-1185">Reference proteome</keyword>
<dbReference type="Proteomes" id="UP000654075">
    <property type="component" value="Unassembled WGS sequence"/>
</dbReference>
<evidence type="ECO:0000313" key="2">
    <source>
        <dbReference type="Proteomes" id="UP000654075"/>
    </source>
</evidence>
<evidence type="ECO:0000313" key="1">
    <source>
        <dbReference type="EMBL" id="CAE8614547.1"/>
    </source>
</evidence>
<sequence>MVDIATGKPIRRVLKRQNSYEINIETRAVEEPPERYLWRFGYRLDHAEPEITLNMTGHSEHEGHTLYEMECELKWDDPSCELRILEWKFRARLADLREKMHETVKKDLGGKYSRFFGATQFAQHGGMPGTTERLKAWMKSLARCTNNGQLSPEALTVVLRYLRIPVPPISDDELQAFFGKCQECEMHTGLPSLSDCGVCSANRERAERRELLKKRREEIRGRVDATPGESTELRL</sequence>
<dbReference type="OrthoDB" id="424733at2759"/>
<protein>
    <submittedName>
        <fullName evidence="1">Uncharacterized protein</fullName>
    </submittedName>
</protein>